<dbReference type="InterPro" id="IPR001356">
    <property type="entry name" value="HD"/>
</dbReference>
<dbReference type="AlphaFoldDB" id="A0AAN9X9F2"/>
<dbReference type="PROSITE" id="PS50071">
    <property type="entry name" value="HOMEOBOX_2"/>
    <property type="match status" value="1"/>
</dbReference>
<dbReference type="PANTHER" id="PTHR24326">
    <property type="entry name" value="HOMEOBOX-LEUCINE ZIPPER PROTEIN"/>
    <property type="match status" value="1"/>
</dbReference>
<keyword evidence="13" id="KW-1185">Reference proteome</keyword>
<proteinExistence type="inferred from homology"/>
<dbReference type="PANTHER" id="PTHR24326:SF591">
    <property type="entry name" value="HOMEOBOX-LEUCINE ZIPPER PROTEIN ATHB-51-RELATED"/>
    <property type="match status" value="1"/>
</dbReference>
<dbReference type="GO" id="GO:0000981">
    <property type="term" value="F:DNA-binding transcription factor activity, RNA polymerase II-specific"/>
    <property type="evidence" value="ECO:0007669"/>
    <property type="project" value="UniProtKB-UniRule"/>
</dbReference>
<dbReference type="GO" id="GO:0005634">
    <property type="term" value="C:nucleus"/>
    <property type="evidence" value="ECO:0007669"/>
    <property type="project" value="UniProtKB-SubCell"/>
</dbReference>
<dbReference type="SMART" id="SM00389">
    <property type="entry name" value="HOX"/>
    <property type="match status" value="1"/>
</dbReference>
<name>A0AAN9X9F2_PSOTE</name>
<dbReference type="SUPFAM" id="SSF46689">
    <property type="entry name" value="Homeodomain-like"/>
    <property type="match status" value="1"/>
</dbReference>
<evidence type="ECO:0000313" key="13">
    <source>
        <dbReference type="Proteomes" id="UP001386955"/>
    </source>
</evidence>
<dbReference type="PRINTS" id="PR00031">
    <property type="entry name" value="HTHREPRESSR"/>
</dbReference>
<dbReference type="InterPro" id="IPR003106">
    <property type="entry name" value="Leu_zip_homeo"/>
</dbReference>
<evidence type="ECO:0000259" key="11">
    <source>
        <dbReference type="PROSITE" id="PS50071"/>
    </source>
</evidence>
<dbReference type="InterPro" id="IPR009057">
    <property type="entry name" value="Homeodomain-like_sf"/>
</dbReference>
<dbReference type="InterPro" id="IPR045224">
    <property type="entry name" value="HDZip_class_I_plant"/>
</dbReference>
<evidence type="ECO:0000256" key="4">
    <source>
        <dbReference type="ARBA" id="ARBA00023155"/>
    </source>
</evidence>
<dbReference type="InterPro" id="IPR017970">
    <property type="entry name" value="Homeobox_CS"/>
</dbReference>
<evidence type="ECO:0000256" key="5">
    <source>
        <dbReference type="ARBA" id="ARBA00023163"/>
    </source>
</evidence>
<gene>
    <name evidence="12" type="ORF">VNO78_26777</name>
</gene>
<dbReference type="CDD" id="cd00086">
    <property type="entry name" value="homeodomain"/>
    <property type="match status" value="1"/>
</dbReference>
<accession>A0AAN9X9F2</accession>
<feature type="domain" description="Homeobox" evidence="11">
    <location>
        <begin position="50"/>
        <end position="110"/>
    </location>
</feature>
<evidence type="ECO:0000256" key="3">
    <source>
        <dbReference type="ARBA" id="ARBA00023125"/>
    </source>
</evidence>
<comment type="similarity">
    <text evidence="7 10">Belongs to the HD-ZIP homeobox family. Class I subfamily.</text>
</comment>
<dbReference type="Pfam" id="PF02183">
    <property type="entry name" value="HALZ"/>
    <property type="match status" value="1"/>
</dbReference>
<dbReference type="GO" id="GO:0043565">
    <property type="term" value="F:sequence-specific DNA binding"/>
    <property type="evidence" value="ECO:0007669"/>
    <property type="project" value="InterPro"/>
</dbReference>
<evidence type="ECO:0000313" key="12">
    <source>
        <dbReference type="EMBL" id="KAK7386502.1"/>
    </source>
</evidence>
<keyword evidence="3 8" id="KW-0238">DNA-binding</keyword>
<dbReference type="EMBL" id="JAYMYS010000007">
    <property type="protein sequence ID" value="KAK7386502.1"/>
    <property type="molecule type" value="Genomic_DNA"/>
</dbReference>
<protein>
    <recommendedName>
        <fullName evidence="10">Homeobox-leucine zipper protein</fullName>
    </recommendedName>
    <alternativeName>
        <fullName evidence="10">HD-ZIP protein</fullName>
    </alternativeName>
    <alternativeName>
        <fullName evidence="10">Homeodomain transcription factor</fullName>
    </alternativeName>
</protein>
<keyword evidence="6 8" id="KW-0539">Nucleus</keyword>
<dbReference type="PROSITE" id="PS00027">
    <property type="entry name" value="HOMEOBOX_1"/>
    <property type="match status" value="1"/>
</dbReference>
<comment type="subcellular location">
    <subcellularLocation>
        <location evidence="1 8 9">Nucleus</location>
    </subcellularLocation>
</comment>
<dbReference type="Gene3D" id="1.10.10.60">
    <property type="entry name" value="Homeodomain-like"/>
    <property type="match status" value="1"/>
</dbReference>
<evidence type="ECO:0000256" key="10">
    <source>
        <dbReference type="RuleBase" id="RU369038"/>
    </source>
</evidence>
<feature type="DNA-binding region" description="Homeobox" evidence="8">
    <location>
        <begin position="52"/>
        <end position="111"/>
    </location>
</feature>
<evidence type="ECO:0000256" key="2">
    <source>
        <dbReference type="ARBA" id="ARBA00023015"/>
    </source>
</evidence>
<evidence type="ECO:0000256" key="9">
    <source>
        <dbReference type="RuleBase" id="RU000682"/>
    </source>
</evidence>
<keyword evidence="5 10" id="KW-0804">Transcription</keyword>
<dbReference type="InterPro" id="IPR000047">
    <property type="entry name" value="HTH_motif"/>
</dbReference>
<organism evidence="12 13">
    <name type="scientific">Psophocarpus tetragonolobus</name>
    <name type="common">Winged bean</name>
    <name type="synonym">Dolichos tetragonolobus</name>
    <dbReference type="NCBI Taxonomy" id="3891"/>
    <lineage>
        <taxon>Eukaryota</taxon>
        <taxon>Viridiplantae</taxon>
        <taxon>Streptophyta</taxon>
        <taxon>Embryophyta</taxon>
        <taxon>Tracheophyta</taxon>
        <taxon>Spermatophyta</taxon>
        <taxon>Magnoliopsida</taxon>
        <taxon>eudicotyledons</taxon>
        <taxon>Gunneridae</taxon>
        <taxon>Pentapetalae</taxon>
        <taxon>rosids</taxon>
        <taxon>fabids</taxon>
        <taxon>Fabales</taxon>
        <taxon>Fabaceae</taxon>
        <taxon>Papilionoideae</taxon>
        <taxon>50 kb inversion clade</taxon>
        <taxon>NPAAA clade</taxon>
        <taxon>indigoferoid/millettioid clade</taxon>
        <taxon>Phaseoleae</taxon>
        <taxon>Psophocarpus</taxon>
    </lineage>
</organism>
<keyword evidence="4 8" id="KW-0371">Homeobox</keyword>
<comment type="function">
    <text evidence="10">Transcription factor.</text>
</comment>
<dbReference type="Pfam" id="PF00046">
    <property type="entry name" value="Homeodomain"/>
    <property type="match status" value="1"/>
</dbReference>
<evidence type="ECO:0000256" key="1">
    <source>
        <dbReference type="ARBA" id="ARBA00004123"/>
    </source>
</evidence>
<keyword evidence="2 10" id="KW-0805">Transcription regulation</keyword>
<evidence type="ECO:0000256" key="7">
    <source>
        <dbReference type="ARBA" id="ARBA00025748"/>
    </source>
</evidence>
<evidence type="ECO:0000256" key="6">
    <source>
        <dbReference type="ARBA" id="ARBA00023242"/>
    </source>
</evidence>
<evidence type="ECO:0000256" key="8">
    <source>
        <dbReference type="PROSITE-ProRule" id="PRU00108"/>
    </source>
</evidence>
<sequence>MDWHQSAKPFLPLPEPSLSFFYNYNNHPYPAQTQTELMETGEWLVPAMDDYRNKNKKRLKRDQIEVLEMSFVEKMKLDPERKKQLSRELGLEPRQVAVWFQNRRTRWKTKQIEHSYCSLKHQYDVILKENQKLQEEVMKLKAMLSLELGFEMHLLGGYTEIGGEEIVEQVVDQSFCSVTEEDCNTVSLPHCHWSVAPY</sequence>
<dbReference type="GO" id="GO:0045893">
    <property type="term" value="P:positive regulation of DNA-templated transcription"/>
    <property type="evidence" value="ECO:0007669"/>
    <property type="project" value="TreeGrafter"/>
</dbReference>
<comment type="caution">
    <text evidence="12">The sequence shown here is derived from an EMBL/GenBank/DDBJ whole genome shotgun (WGS) entry which is preliminary data.</text>
</comment>
<dbReference type="Proteomes" id="UP001386955">
    <property type="component" value="Unassembled WGS sequence"/>
</dbReference>
<reference evidence="12 13" key="1">
    <citation type="submission" date="2024-01" db="EMBL/GenBank/DDBJ databases">
        <title>The genomes of 5 underutilized Papilionoideae crops provide insights into root nodulation and disease resistanc.</title>
        <authorList>
            <person name="Jiang F."/>
        </authorList>
    </citation>
    <scope>NUCLEOTIDE SEQUENCE [LARGE SCALE GENOMIC DNA]</scope>
    <source>
        <strain evidence="12">DUOXIRENSHENG_FW03</strain>
        <tissue evidence="12">Leaves</tissue>
    </source>
</reference>